<dbReference type="InterPro" id="IPR011583">
    <property type="entry name" value="Chitinase_II/V-like_cat"/>
</dbReference>
<dbReference type="Pfam" id="PF00704">
    <property type="entry name" value="Glyco_hydro_18"/>
    <property type="match status" value="1"/>
</dbReference>
<evidence type="ECO:0000256" key="7">
    <source>
        <dbReference type="SAM" id="SignalP"/>
    </source>
</evidence>
<dbReference type="FunFam" id="1.10.510.10:FF:001964">
    <property type="entry name" value="Uncharacterized protein"/>
    <property type="match status" value="1"/>
</dbReference>
<feature type="transmembrane region" description="Helical" evidence="6">
    <location>
        <begin position="383"/>
        <end position="405"/>
    </location>
</feature>
<keyword evidence="4" id="KW-0418">Kinase</keyword>
<evidence type="ECO:0000256" key="1">
    <source>
        <dbReference type="ARBA" id="ARBA00022527"/>
    </source>
</evidence>
<dbReference type="InterPro" id="IPR029070">
    <property type="entry name" value="Chitinase_insertion_sf"/>
</dbReference>
<organism evidence="10 11">
    <name type="scientific">Cannabis sativa</name>
    <name type="common">Hemp</name>
    <name type="synonym">Marijuana</name>
    <dbReference type="NCBI Taxonomy" id="3483"/>
    <lineage>
        <taxon>Eukaryota</taxon>
        <taxon>Viridiplantae</taxon>
        <taxon>Streptophyta</taxon>
        <taxon>Embryophyta</taxon>
        <taxon>Tracheophyta</taxon>
        <taxon>Spermatophyta</taxon>
        <taxon>Magnoliopsida</taxon>
        <taxon>eudicotyledons</taxon>
        <taxon>Gunneridae</taxon>
        <taxon>Pentapetalae</taxon>
        <taxon>rosids</taxon>
        <taxon>fabids</taxon>
        <taxon>Rosales</taxon>
        <taxon>Cannabaceae</taxon>
        <taxon>Cannabis</taxon>
    </lineage>
</organism>
<dbReference type="SUPFAM" id="SSF51445">
    <property type="entry name" value="(Trans)glycosidases"/>
    <property type="match status" value="1"/>
</dbReference>
<dbReference type="Gene3D" id="3.10.50.10">
    <property type="match status" value="1"/>
</dbReference>
<evidence type="ECO:0000256" key="5">
    <source>
        <dbReference type="ARBA" id="ARBA00022840"/>
    </source>
</evidence>
<dbReference type="CDD" id="cd14066">
    <property type="entry name" value="STKc_IRAK"/>
    <property type="match status" value="1"/>
</dbReference>
<dbReference type="PANTHER" id="PTHR27002">
    <property type="entry name" value="RECEPTOR-LIKE SERINE/THREONINE-PROTEIN KINASE SD1-8"/>
    <property type="match status" value="1"/>
</dbReference>
<dbReference type="AlphaFoldDB" id="A0A803QB60"/>
<keyword evidence="6" id="KW-0812">Transmembrane</keyword>
<feature type="domain" description="Protein kinase" evidence="8">
    <location>
        <begin position="457"/>
        <end position="743"/>
    </location>
</feature>
<dbReference type="PANTHER" id="PTHR27002:SF559">
    <property type="entry name" value="CYSTEINE-RICH RLK (RECEPTOR-LIKE KINASE) PROTEIN"/>
    <property type="match status" value="1"/>
</dbReference>
<protein>
    <submittedName>
        <fullName evidence="10">Uncharacterized protein</fullName>
    </submittedName>
</protein>
<evidence type="ECO:0000256" key="2">
    <source>
        <dbReference type="ARBA" id="ARBA00022679"/>
    </source>
</evidence>
<dbReference type="OMA" id="WINIVAY"/>
<keyword evidence="1" id="KW-0723">Serine/threonine-protein kinase</keyword>
<feature type="chain" id="PRO_5030884485" evidence="7">
    <location>
        <begin position="29"/>
        <end position="778"/>
    </location>
</feature>
<dbReference type="RefSeq" id="XP_060973010.1">
    <property type="nucleotide sequence ID" value="XM_061117027.1"/>
</dbReference>
<dbReference type="InterPro" id="IPR011009">
    <property type="entry name" value="Kinase-like_dom_sf"/>
</dbReference>
<evidence type="ECO:0000313" key="11">
    <source>
        <dbReference type="Proteomes" id="UP000596661"/>
    </source>
</evidence>
<keyword evidence="3" id="KW-0547">Nucleotide-binding</keyword>
<dbReference type="GO" id="GO:0008061">
    <property type="term" value="F:chitin binding"/>
    <property type="evidence" value="ECO:0007669"/>
    <property type="project" value="InterPro"/>
</dbReference>
<dbReference type="Proteomes" id="UP000596661">
    <property type="component" value="Chromosome 8"/>
</dbReference>
<evidence type="ECO:0000259" key="9">
    <source>
        <dbReference type="PROSITE" id="PS51910"/>
    </source>
</evidence>
<dbReference type="SUPFAM" id="SSF56112">
    <property type="entry name" value="Protein kinase-like (PK-like)"/>
    <property type="match status" value="1"/>
</dbReference>
<dbReference type="Pfam" id="PF07714">
    <property type="entry name" value="PK_Tyr_Ser-Thr"/>
    <property type="match status" value="1"/>
</dbReference>
<dbReference type="InterPro" id="IPR001245">
    <property type="entry name" value="Ser-Thr/Tyr_kinase_cat_dom"/>
</dbReference>
<keyword evidence="11" id="KW-1185">Reference proteome</keyword>
<dbReference type="GeneID" id="115724832"/>
<dbReference type="Gene3D" id="3.30.200.20">
    <property type="entry name" value="Phosphorylase Kinase, domain 1"/>
    <property type="match status" value="1"/>
</dbReference>
<keyword evidence="7" id="KW-0732">Signal</keyword>
<dbReference type="Gramene" id="evm.model.08.409">
    <property type="protein sequence ID" value="cds.evm.model.08.409"/>
    <property type="gene ID" value="evm.TU.08.409"/>
</dbReference>
<reference evidence="10" key="1">
    <citation type="submission" date="2018-11" db="EMBL/GenBank/DDBJ databases">
        <authorList>
            <person name="Grassa J C."/>
        </authorList>
    </citation>
    <scope>NUCLEOTIDE SEQUENCE [LARGE SCALE GENOMIC DNA]</scope>
</reference>
<dbReference type="EnsemblPlants" id="evm.model.08.409">
    <property type="protein sequence ID" value="cds.evm.model.08.409"/>
    <property type="gene ID" value="evm.TU.08.409"/>
</dbReference>
<keyword evidence="6" id="KW-0472">Membrane</keyword>
<evidence type="ECO:0000256" key="4">
    <source>
        <dbReference type="ARBA" id="ARBA00022777"/>
    </source>
</evidence>
<dbReference type="InterPro" id="IPR000719">
    <property type="entry name" value="Prot_kinase_dom"/>
</dbReference>
<dbReference type="Gene3D" id="1.10.510.10">
    <property type="entry name" value="Transferase(Phosphotransferase) domain 1"/>
    <property type="match status" value="1"/>
</dbReference>
<keyword evidence="5" id="KW-0067">ATP-binding</keyword>
<keyword evidence="2" id="KW-0808">Transferase</keyword>
<dbReference type="InterPro" id="IPR001223">
    <property type="entry name" value="Glyco_hydro18_cat"/>
</dbReference>
<dbReference type="SMART" id="SM00636">
    <property type="entry name" value="Glyco_18"/>
    <property type="match status" value="1"/>
</dbReference>
<dbReference type="GO" id="GO:0005524">
    <property type="term" value="F:ATP binding"/>
    <property type="evidence" value="ECO:0007669"/>
    <property type="project" value="UniProtKB-KW"/>
</dbReference>
<keyword evidence="6" id="KW-1133">Transmembrane helix</keyword>
<dbReference type="InterPro" id="IPR008271">
    <property type="entry name" value="Ser/Thr_kinase_AS"/>
</dbReference>
<dbReference type="Gene3D" id="3.20.20.80">
    <property type="entry name" value="Glycosidases"/>
    <property type="match status" value="1"/>
</dbReference>
<dbReference type="PROSITE" id="PS00108">
    <property type="entry name" value="PROTEIN_KINASE_ST"/>
    <property type="match status" value="1"/>
</dbReference>
<dbReference type="EMBL" id="UZAU01000683">
    <property type="status" value="NOT_ANNOTATED_CDS"/>
    <property type="molecule type" value="Genomic_DNA"/>
</dbReference>
<dbReference type="PROSITE" id="PS51910">
    <property type="entry name" value="GH18_2"/>
    <property type="match status" value="1"/>
</dbReference>
<proteinExistence type="predicted"/>
<gene>
    <name evidence="10" type="primary">LOC115724832</name>
</gene>
<evidence type="ECO:0000256" key="3">
    <source>
        <dbReference type="ARBA" id="ARBA00022741"/>
    </source>
</evidence>
<dbReference type="FunFam" id="3.30.200.20:FF:000951">
    <property type="entry name" value="Uncharacterized protein"/>
    <property type="match status" value="1"/>
</dbReference>
<feature type="signal peptide" evidence="7">
    <location>
        <begin position="1"/>
        <end position="28"/>
    </location>
</feature>
<name>A0A803QB60_CANSA</name>
<evidence type="ECO:0000256" key="6">
    <source>
        <dbReference type="SAM" id="Phobius"/>
    </source>
</evidence>
<accession>A0A803QB60</accession>
<dbReference type="GO" id="GO:0005886">
    <property type="term" value="C:plasma membrane"/>
    <property type="evidence" value="ECO:0007669"/>
    <property type="project" value="TreeGrafter"/>
</dbReference>
<dbReference type="GO" id="GO:0005975">
    <property type="term" value="P:carbohydrate metabolic process"/>
    <property type="evidence" value="ECO:0007669"/>
    <property type="project" value="InterPro"/>
</dbReference>
<dbReference type="SMART" id="SM00220">
    <property type="entry name" value="S_TKc"/>
    <property type="match status" value="1"/>
</dbReference>
<feature type="domain" description="GH18" evidence="9">
    <location>
        <begin position="32"/>
        <end position="376"/>
    </location>
</feature>
<reference evidence="10" key="2">
    <citation type="submission" date="2021-03" db="UniProtKB">
        <authorList>
            <consortium name="EnsemblPlants"/>
        </authorList>
    </citation>
    <scope>IDENTIFICATION</scope>
</reference>
<dbReference type="PROSITE" id="PS50011">
    <property type="entry name" value="PROTEIN_KINASE_DOM"/>
    <property type="match status" value="1"/>
</dbReference>
<dbReference type="GO" id="GO:0004674">
    <property type="term" value="F:protein serine/threonine kinase activity"/>
    <property type="evidence" value="ECO:0007669"/>
    <property type="project" value="UniProtKB-KW"/>
</dbReference>
<evidence type="ECO:0000259" key="8">
    <source>
        <dbReference type="PROSITE" id="PS50011"/>
    </source>
</evidence>
<evidence type="ECO:0000313" key="10">
    <source>
        <dbReference type="EnsemblPlants" id="cds.evm.model.08.409"/>
    </source>
</evidence>
<sequence>MIASSFSNMAFKLASLLFFLLFFNQCSTSKSWLKIGYYDSQTELPVSDINSALFTHLIFGFVSVNVSSYQLYINASSSEKFSTFTNLVKLKTPSVKTIMSIWVGENQDSNFLSALTKSSSRKSFIESSIRTARLNGFDGLDLYSVPPSSSLEMTILRTLLGEWRAAIDSESRKKNQSKLLLVMVSHIMPSLNSVSYPIDAMKKNLDWVHVKSYDYYMPTTSKFSNPHAALYDPFNQVINTNSGIHEWLNRGFPASKLVLGLPYIGYAWTLANPNDYSIGAPSTGPGITLDGSMFYNFLKWYIGSNGYGVKSFYNDTYAVNFCKLRENFISFDDVEAIKAKVSYAKKMNLMGYFVFHVGNDNNWVLSKAALEGDGDQQGLKHRLLTIFLVTTAMIILLLATILCLLQRRALNSTGIMNIIKRSIYKLKIRLATDHRGSDASNLQVLSYSTVKAATDNFSNQNKLGEGGYGPVYKGTLRTGQEIAVKRLSKTSNQGFEEFENEVKLTANLQHVNLVRVLGYCIERDEKMLIYEYMSNNSLDHYLFDQTKRHLLDWKKRVCIIEGITQGLLYLQEYSNFPIIHRDVKASNILLDNQMNPKISDFGLARMFRKDEFEAITGRIVGTYGYVPPEYIRKGIYSMKYDVYSFGVLLLQIISGKRNTSDYGLNENLHLLEYAYELWKEGLGAQIVDQTLDDSSSTCKIERCMQIALLCVQESPVDRPSMLEVLSMLKNEAAAIISPKKPAFSINESGELNKECCLCRARGELYSIDDATISLLQPR</sequence>
<dbReference type="InterPro" id="IPR017853">
    <property type="entry name" value="GH"/>
</dbReference>